<organism evidence="1 2">
    <name type="scientific">Nannochloropsis salina CCMP1776</name>
    <dbReference type="NCBI Taxonomy" id="1027361"/>
    <lineage>
        <taxon>Eukaryota</taxon>
        <taxon>Sar</taxon>
        <taxon>Stramenopiles</taxon>
        <taxon>Ochrophyta</taxon>
        <taxon>Eustigmatophyceae</taxon>
        <taxon>Eustigmatales</taxon>
        <taxon>Monodopsidaceae</taxon>
        <taxon>Microchloropsis</taxon>
        <taxon>Microchloropsis salina</taxon>
    </lineage>
</organism>
<reference evidence="1 2" key="1">
    <citation type="submission" date="2019-01" db="EMBL/GenBank/DDBJ databases">
        <title>Nuclear Genome Assembly of the Microalgal Biofuel strain Nannochloropsis salina CCMP1776.</title>
        <authorList>
            <person name="Hovde B."/>
        </authorList>
    </citation>
    <scope>NUCLEOTIDE SEQUENCE [LARGE SCALE GENOMIC DNA]</scope>
    <source>
        <strain evidence="1 2">CCMP1776</strain>
    </source>
</reference>
<comment type="caution">
    <text evidence="1">The sequence shown here is derived from an EMBL/GenBank/DDBJ whole genome shotgun (WGS) entry which is preliminary data.</text>
</comment>
<dbReference type="EMBL" id="SDOX01000158">
    <property type="protein sequence ID" value="TFJ80724.1"/>
    <property type="molecule type" value="Genomic_DNA"/>
</dbReference>
<protein>
    <submittedName>
        <fullName evidence="1">Uncharacterized protein</fullName>
    </submittedName>
</protein>
<gene>
    <name evidence="1" type="ORF">NSK_007901</name>
</gene>
<keyword evidence="2" id="KW-1185">Reference proteome</keyword>
<dbReference type="AlphaFoldDB" id="A0A4D9CQF9"/>
<dbReference type="OrthoDB" id="185294at2759"/>
<evidence type="ECO:0000313" key="1">
    <source>
        <dbReference type="EMBL" id="TFJ80724.1"/>
    </source>
</evidence>
<proteinExistence type="predicted"/>
<accession>A0A4D9CQF9</accession>
<name>A0A4D9CQF9_9STRA</name>
<sequence length="107" mass="11357">MNPLQHSITERTTTSDKADAAFENHINAFLAKKAGVLDLAHIDIGEKLPERAKRMAGVATSVYFEPYFAATSSGVGSLAARANSIDAGLAYCKKVKEATASSVNVEK</sequence>
<dbReference type="Proteomes" id="UP000355283">
    <property type="component" value="Unassembled WGS sequence"/>
</dbReference>
<evidence type="ECO:0000313" key="2">
    <source>
        <dbReference type="Proteomes" id="UP000355283"/>
    </source>
</evidence>